<dbReference type="InterPro" id="IPR050185">
    <property type="entry name" value="Ub_carboxyl-term_hydrolase"/>
</dbReference>
<proteinExistence type="inferred from homology"/>
<keyword evidence="4 7" id="KW-0833">Ubl conjugation pathway</keyword>
<feature type="domain" description="Rhodanese" evidence="9">
    <location>
        <begin position="174"/>
        <end position="298"/>
    </location>
</feature>
<dbReference type="PROSITE" id="PS50206">
    <property type="entry name" value="RHODANESE_3"/>
    <property type="match status" value="1"/>
</dbReference>
<dbReference type="Pfam" id="PF00581">
    <property type="entry name" value="Rhodanese"/>
    <property type="match status" value="1"/>
</dbReference>
<dbReference type="Gene3D" id="3.40.250.10">
    <property type="entry name" value="Rhodanese-like domain"/>
    <property type="match status" value="1"/>
</dbReference>
<dbReference type="PANTHER" id="PTHR21646">
    <property type="entry name" value="UBIQUITIN CARBOXYL-TERMINAL HYDROLASE"/>
    <property type="match status" value="1"/>
</dbReference>
<evidence type="ECO:0000256" key="6">
    <source>
        <dbReference type="ARBA" id="ARBA00022807"/>
    </source>
</evidence>
<dbReference type="CDD" id="cd02674">
    <property type="entry name" value="Peptidase_C19R"/>
    <property type="match status" value="1"/>
</dbReference>
<feature type="compositionally biased region" description="Polar residues" evidence="8">
    <location>
        <begin position="428"/>
        <end position="455"/>
    </location>
</feature>
<dbReference type="Proteomes" id="UP000236544">
    <property type="component" value="Unassembled WGS sequence"/>
</dbReference>
<dbReference type="SMART" id="SM00450">
    <property type="entry name" value="RHOD"/>
    <property type="match status" value="1"/>
</dbReference>
<protein>
    <recommendedName>
        <fullName evidence="7">Ubiquitin carboxyl-terminal hydrolase</fullName>
        <ecNumber evidence="7">3.4.19.12</ecNumber>
    </recommendedName>
</protein>
<evidence type="ECO:0000256" key="5">
    <source>
        <dbReference type="ARBA" id="ARBA00022801"/>
    </source>
</evidence>
<dbReference type="GO" id="GO:0016579">
    <property type="term" value="P:protein deubiquitination"/>
    <property type="evidence" value="ECO:0007669"/>
    <property type="project" value="InterPro"/>
</dbReference>
<gene>
    <name evidence="11" type="ORF">LAQU0_S02e08790g</name>
</gene>
<organism evidence="11 12">
    <name type="scientific">Lachancea quebecensis</name>
    <dbReference type="NCBI Taxonomy" id="1654605"/>
    <lineage>
        <taxon>Eukaryota</taxon>
        <taxon>Fungi</taxon>
        <taxon>Dikarya</taxon>
        <taxon>Ascomycota</taxon>
        <taxon>Saccharomycotina</taxon>
        <taxon>Saccharomycetes</taxon>
        <taxon>Saccharomycetales</taxon>
        <taxon>Saccharomycetaceae</taxon>
        <taxon>Lachancea</taxon>
    </lineage>
</organism>
<dbReference type="Pfam" id="PF00443">
    <property type="entry name" value="UCH"/>
    <property type="match status" value="1"/>
</dbReference>
<dbReference type="InterPro" id="IPR018200">
    <property type="entry name" value="USP_CS"/>
</dbReference>
<evidence type="ECO:0000313" key="11">
    <source>
        <dbReference type="EMBL" id="CUS21221.1"/>
    </source>
</evidence>
<dbReference type="InterPro" id="IPR001763">
    <property type="entry name" value="Rhodanese-like_dom"/>
</dbReference>
<keyword evidence="12" id="KW-1185">Reference proteome</keyword>
<evidence type="ECO:0000256" key="8">
    <source>
        <dbReference type="SAM" id="MobiDB-lite"/>
    </source>
</evidence>
<dbReference type="EC" id="3.4.19.12" evidence="7"/>
<dbReference type="InterPro" id="IPR001394">
    <property type="entry name" value="Peptidase_C19_UCH"/>
</dbReference>
<feature type="domain" description="USP" evidence="10">
    <location>
        <begin position="495"/>
        <end position="857"/>
    </location>
</feature>
<evidence type="ECO:0000259" key="9">
    <source>
        <dbReference type="PROSITE" id="PS50206"/>
    </source>
</evidence>
<reference evidence="12" key="1">
    <citation type="submission" date="2015-10" db="EMBL/GenBank/DDBJ databases">
        <authorList>
            <person name="Devillers H."/>
        </authorList>
    </citation>
    <scope>NUCLEOTIDE SEQUENCE [LARGE SCALE GENOMIC DNA]</scope>
</reference>
<keyword evidence="6 7" id="KW-0788">Thiol protease</keyword>
<dbReference type="SUPFAM" id="SSF54001">
    <property type="entry name" value="Cysteine proteinases"/>
    <property type="match status" value="1"/>
</dbReference>
<dbReference type="InterPro" id="IPR036873">
    <property type="entry name" value="Rhodanese-like_dom_sf"/>
</dbReference>
<dbReference type="PANTHER" id="PTHR21646:SF95">
    <property type="entry name" value="UBIQUITIN CARBOXYL-TERMINAL HYDROLASE 4-RELATED"/>
    <property type="match status" value="1"/>
</dbReference>
<dbReference type="FunFam" id="3.90.70.10:FF:000115">
    <property type="entry name" value="DOA4p Ubiquitin hydrolase"/>
    <property type="match status" value="1"/>
</dbReference>
<dbReference type="PROSITE" id="PS00973">
    <property type="entry name" value="USP_2"/>
    <property type="match status" value="1"/>
</dbReference>
<dbReference type="EMBL" id="LN890542">
    <property type="protein sequence ID" value="CUS21221.1"/>
    <property type="molecule type" value="Genomic_DNA"/>
</dbReference>
<evidence type="ECO:0000256" key="4">
    <source>
        <dbReference type="ARBA" id="ARBA00022786"/>
    </source>
</evidence>
<evidence type="ECO:0000259" key="10">
    <source>
        <dbReference type="PROSITE" id="PS50235"/>
    </source>
</evidence>
<evidence type="ECO:0000256" key="2">
    <source>
        <dbReference type="ARBA" id="ARBA00009085"/>
    </source>
</evidence>
<keyword evidence="5 7" id="KW-0378">Hydrolase</keyword>
<feature type="region of interest" description="Disordered" evidence="8">
    <location>
        <begin position="428"/>
        <end position="461"/>
    </location>
</feature>
<evidence type="ECO:0000313" key="12">
    <source>
        <dbReference type="Proteomes" id="UP000236544"/>
    </source>
</evidence>
<accession>A0A0P1KMV8</accession>
<evidence type="ECO:0000256" key="3">
    <source>
        <dbReference type="ARBA" id="ARBA00022670"/>
    </source>
</evidence>
<dbReference type="PROSITE" id="PS50235">
    <property type="entry name" value="USP_3"/>
    <property type="match status" value="1"/>
</dbReference>
<evidence type="ECO:0000256" key="1">
    <source>
        <dbReference type="ARBA" id="ARBA00000707"/>
    </source>
</evidence>
<evidence type="ECO:0000256" key="7">
    <source>
        <dbReference type="RuleBase" id="RU366025"/>
    </source>
</evidence>
<feature type="compositionally biased region" description="Polar residues" evidence="8">
    <location>
        <begin position="377"/>
        <end position="397"/>
    </location>
</feature>
<dbReference type="GO" id="GO:0004843">
    <property type="term" value="F:cysteine-type deubiquitinase activity"/>
    <property type="evidence" value="ECO:0007669"/>
    <property type="project" value="UniProtKB-UniRule"/>
</dbReference>
<name>A0A0P1KMV8_9SACH</name>
<feature type="region of interest" description="Disordered" evidence="8">
    <location>
        <begin position="331"/>
        <end position="397"/>
    </location>
</feature>
<dbReference type="OrthoDB" id="292964at2759"/>
<dbReference type="AlphaFoldDB" id="A0A0P1KMV8"/>
<comment type="similarity">
    <text evidence="2 7">Belongs to the peptidase C19 family.</text>
</comment>
<dbReference type="InterPro" id="IPR028889">
    <property type="entry name" value="USP"/>
</dbReference>
<dbReference type="Gene3D" id="3.90.70.10">
    <property type="entry name" value="Cysteine proteinases"/>
    <property type="match status" value="1"/>
</dbReference>
<comment type="catalytic activity">
    <reaction evidence="1 7">
        <text>Thiol-dependent hydrolysis of ester, thioester, amide, peptide and isopeptide bonds formed by the C-terminal Gly of ubiquitin (a 76-residue protein attached to proteins as an intracellular targeting signal).</text>
        <dbReference type="EC" id="3.4.19.12"/>
    </reaction>
</comment>
<dbReference type="SUPFAM" id="SSF52821">
    <property type="entry name" value="Rhodanese/Cell cycle control phosphatase"/>
    <property type="match status" value="1"/>
</dbReference>
<dbReference type="GO" id="GO:0006508">
    <property type="term" value="P:proteolysis"/>
    <property type="evidence" value="ECO:0007669"/>
    <property type="project" value="UniProtKB-KW"/>
</dbReference>
<keyword evidence="3 7" id="KW-0645">Protease</keyword>
<dbReference type="InterPro" id="IPR038765">
    <property type="entry name" value="Papain-like_cys_pep_sf"/>
</dbReference>
<sequence>MPHSQESRMYCKSLTQLSRIADQFVKQDGENLDMETLLQECIDTLVNYQDECKKVRKLGPAPETCNPAVFEAYESAYVYYKIVSQIVLNKIPDLPQFVHAKDSAKSQKERGLLEVYNMLLKTLLTDEKIAELRKFLKDHSRPEPKQHKKGAGDASKAWANGQAISPSELQALLGAHTALLIDLRPRIKFVESHIKTDKIMCIEPISFKDSYSDTEITRRSLITSPNEEVQLFQERDKFDYIVIYTDEHDKTQFCKQKQASLVDLLVNRSFEKPLQRTTILTLQGGFESWCRNHGPSDKSKSSEEANFASEYGVPPLIPKILPALRPIPPSAQDPLNLKGGLSFNTNPTHDKALNPQPFPDQQQPRLKRTSSFKDKFSSLTPSRSRAGSPSVQSPTVLRADSTTYPEAPQLAPSSVQLNALSQLQPIRSRAVTPQSKSLSPPRYSVNSNGQLTSDLASHAPSPPKPVIFPVNTQSSTANYQNGSKALTTRSTNFIVGLTNLGNSCYMNCIIQCLLGTHELTQIFLDDSYKNHVNLNSKLGSKGVLAKYFSQLIHTMQQQAASASIKKHSNDKTAVQPLHFKVACGSINSLFRSSSQQDCQEFCQFLLDGLHEDLNQCGGNPALKELSEEAEGIREKLCMRIASSIEWERYLTTDFSVIVDLFQGQYASQLTCKVCGRTSTTYQPFSVLSVPVPSGSKCDILDCFREFTKVETLEKDEQWSCPRCKCKQPSTKKITITRLPRNLVIHLKRFDNLLHKNNIFVSYPHTLDLTPFWANDFDGRLPPGVAELPTRGQVPPFNYNLYAVACHFGTLYGGHYTSYVDKGDKAGWCYFDDTSWRKAKSQGECITPSAYVLFYHRKYNVP</sequence>
<dbReference type="PROSITE" id="PS00972">
    <property type="entry name" value="USP_1"/>
    <property type="match status" value="1"/>
</dbReference>